<evidence type="ECO:0000313" key="4">
    <source>
        <dbReference type="EMBL" id="CAB4775203.1"/>
    </source>
</evidence>
<dbReference type="InterPro" id="IPR002347">
    <property type="entry name" value="SDR_fam"/>
</dbReference>
<protein>
    <submittedName>
        <fullName evidence="6">Unannotated protein</fullName>
    </submittedName>
</protein>
<gene>
    <name evidence="3" type="ORF">UFOPK2658_01037</name>
    <name evidence="4" type="ORF">UFOPK2880_01063</name>
    <name evidence="5" type="ORF">UFOPK3004_01735</name>
    <name evidence="6" type="ORF">UFOPK3304_01676</name>
    <name evidence="7" type="ORF">UFOPK3494_01737</name>
</gene>
<evidence type="ECO:0000256" key="2">
    <source>
        <dbReference type="ARBA" id="ARBA00023002"/>
    </source>
</evidence>
<dbReference type="EMBL" id="CAFBMF010000175">
    <property type="protein sequence ID" value="CAB4914494.1"/>
    <property type="molecule type" value="Genomic_DNA"/>
</dbReference>
<evidence type="ECO:0000313" key="5">
    <source>
        <dbReference type="EMBL" id="CAB4819120.1"/>
    </source>
</evidence>
<evidence type="ECO:0000313" key="3">
    <source>
        <dbReference type="EMBL" id="CAB4721158.1"/>
    </source>
</evidence>
<dbReference type="CDD" id="cd05233">
    <property type="entry name" value="SDR_c"/>
    <property type="match status" value="1"/>
</dbReference>
<dbReference type="InterPro" id="IPR036291">
    <property type="entry name" value="NAD(P)-bd_dom_sf"/>
</dbReference>
<dbReference type="Pfam" id="PF13561">
    <property type="entry name" value="adh_short_C2"/>
    <property type="match status" value="1"/>
</dbReference>
<dbReference type="Gene3D" id="3.40.50.720">
    <property type="entry name" value="NAD(P)-binding Rossmann-like Domain"/>
    <property type="match status" value="1"/>
</dbReference>
<dbReference type="AlphaFoldDB" id="A0A6J7EDP4"/>
<organism evidence="6">
    <name type="scientific">freshwater metagenome</name>
    <dbReference type="NCBI Taxonomy" id="449393"/>
    <lineage>
        <taxon>unclassified sequences</taxon>
        <taxon>metagenomes</taxon>
        <taxon>ecological metagenomes</taxon>
    </lineage>
</organism>
<dbReference type="InterPro" id="IPR020904">
    <property type="entry name" value="Sc_DH/Rdtase_CS"/>
</dbReference>
<dbReference type="PANTHER" id="PTHR24321:SF8">
    <property type="entry name" value="ESTRADIOL 17-BETA-DEHYDROGENASE 8-RELATED"/>
    <property type="match status" value="1"/>
</dbReference>
<evidence type="ECO:0000313" key="6">
    <source>
        <dbReference type="EMBL" id="CAB4881362.1"/>
    </source>
</evidence>
<dbReference type="EMBL" id="CAEZYH010000039">
    <property type="protein sequence ID" value="CAB4721158.1"/>
    <property type="molecule type" value="Genomic_DNA"/>
</dbReference>
<evidence type="ECO:0000313" key="7">
    <source>
        <dbReference type="EMBL" id="CAB4914494.1"/>
    </source>
</evidence>
<dbReference type="EMBL" id="CAFAAL010000219">
    <property type="protein sequence ID" value="CAB4819120.1"/>
    <property type="molecule type" value="Genomic_DNA"/>
</dbReference>
<sequence length="257" mass="26262">MNQIKSSRVSIVTGGASGIGRATVDALLAAGESVVVVDLPSDALREVEQHPRVLAVGGDVTDAATNELAVALAEGEFGGLDAMILNAGLPASGDILTLPIEVFDRVLEVNVRGVLLGIRAAVPALRRRGGGRIVVTASTSGINADPNMWPYNTAKAAAINLAKGAALELAADAITVNVVCPGPTETGMTTGIKQVPEVYESLRRAVPLQRWGQASEVAAVIAFFASEASSFVTGAVVPVDGGITANTGQFTPRPLTT</sequence>
<evidence type="ECO:0000256" key="1">
    <source>
        <dbReference type="ARBA" id="ARBA00006484"/>
    </source>
</evidence>
<proteinExistence type="inferred from homology"/>
<accession>A0A6J7EDP4</accession>
<reference evidence="6" key="1">
    <citation type="submission" date="2020-05" db="EMBL/GenBank/DDBJ databases">
        <authorList>
            <person name="Chiriac C."/>
            <person name="Salcher M."/>
            <person name="Ghai R."/>
            <person name="Kavagutti S V."/>
        </authorList>
    </citation>
    <scope>NUCLEOTIDE SEQUENCE</scope>
</reference>
<name>A0A6J7EDP4_9ZZZZ</name>
<keyword evidence="2" id="KW-0560">Oxidoreductase</keyword>
<dbReference type="PRINTS" id="PR00080">
    <property type="entry name" value="SDRFAMILY"/>
</dbReference>
<comment type="similarity">
    <text evidence="1">Belongs to the short-chain dehydrogenases/reductases (SDR) family.</text>
</comment>
<dbReference type="PROSITE" id="PS00061">
    <property type="entry name" value="ADH_SHORT"/>
    <property type="match status" value="1"/>
</dbReference>
<dbReference type="SUPFAM" id="SSF51735">
    <property type="entry name" value="NAD(P)-binding Rossmann-fold domains"/>
    <property type="match status" value="1"/>
</dbReference>
<dbReference type="PANTHER" id="PTHR24321">
    <property type="entry name" value="DEHYDROGENASES, SHORT CHAIN"/>
    <property type="match status" value="1"/>
</dbReference>
<dbReference type="PRINTS" id="PR00081">
    <property type="entry name" value="GDHRDH"/>
</dbReference>
<dbReference type="FunFam" id="3.40.50.720:FF:000084">
    <property type="entry name" value="Short-chain dehydrogenase reductase"/>
    <property type="match status" value="1"/>
</dbReference>
<dbReference type="GO" id="GO:0016491">
    <property type="term" value="F:oxidoreductase activity"/>
    <property type="evidence" value="ECO:0007669"/>
    <property type="project" value="UniProtKB-KW"/>
</dbReference>
<dbReference type="EMBL" id="CAEZZP010000063">
    <property type="protein sequence ID" value="CAB4775203.1"/>
    <property type="molecule type" value="Genomic_DNA"/>
</dbReference>
<dbReference type="EMBL" id="CAFBLJ010000128">
    <property type="protein sequence ID" value="CAB4881362.1"/>
    <property type="molecule type" value="Genomic_DNA"/>
</dbReference>